<dbReference type="Proteomes" id="UP001165381">
    <property type="component" value="Unassembled WGS sequence"/>
</dbReference>
<keyword evidence="1" id="KW-0472">Membrane</keyword>
<keyword evidence="1" id="KW-0812">Transmembrane</keyword>
<protein>
    <recommendedName>
        <fullName evidence="4">Tetratricopeptide repeat protein</fullName>
    </recommendedName>
</protein>
<dbReference type="SUPFAM" id="SSF48452">
    <property type="entry name" value="TPR-like"/>
    <property type="match status" value="1"/>
</dbReference>
<evidence type="ECO:0008006" key="4">
    <source>
        <dbReference type="Google" id="ProtNLM"/>
    </source>
</evidence>
<reference evidence="2" key="1">
    <citation type="submission" date="2022-05" db="EMBL/GenBank/DDBJ databases">
        <authorList>
            <person name="Park J.-S."/>
        </authorList>
    </citation>
    <scope>NUCLEOTIDE SEQUENCE</scope>
    <source>
        <strain evidence="2">2012CJ34-3</strain>
    </source>
</reference>
<proteinExistence type="predicted"/>
<name>A0ABT0QGW2_9FLAO</name>
<gene>
    <name evidence="2" type="ORF">M3P09_14590</name>
</gene>
<dbReference type="Gene3D" id="1.25.40.10">
    <property type="entry name" value="Tetratricopeptide repeat domain"/>
    <property type="match status" value="1"/>
</dbReference>
<comment type="caution">
    <text evidence="2">The sequence shown here is derived from an EMBL/GenBank/DDBJ whole genome shotgun (WGS) entry which is preliminary data.</text>
</comment>
<keyword evidence="1" id="KW-1133">Transmembrane helix</keyword>
<accession>A0ABT0QGW2</accession>
<organism evidence="2 3">
    <name type="scientific">Jejuia spongiicola</name>
    <dbReference type="NCBI Taxonomy" id="2942207"/>
    <lineage>
        <taxon>Bacteria</taxon>
        <taxon>Pseudomonadati</taxon>
        <taxon>Bacteroidota</taxon>
        <taxon>Flavobacteriia</taxon>
        <taxon>Flavobacteriales</taxon>
        <taxon>Flavobacteriaceae</taxon>
        <taxon>Jejuia</taxon>
    </lineage>
</organism>
<keyword evidence="3" id="KW-1185">Reference proteome</keyword>
<evidence type="ECO:0000313" key="3">
    <source>
        <dbReference type="Proteomes" id="UP001165381"/>
    </source>
</evidence>
<evidence type="ECO:0000313" key="2">
    <source>
        <dbReference type="EMBL" id="MCL6296237.1"/>
    </source>
</evidence>
<feature type="transmembrane region" description="Helical" evidence="1">
    <location>
        <begin position="75"/>
        <end position="92"/>
    </location>
</feature>
<dbReference type="RefSeq" id="WP_249973710.1">
    <property type="nucleotide sequence ID" value="NZ_JAMFLZ010000007.1"/>
</dbReference>
<sequence>MDKNELIASYFSKTLSKADKKVFDHLMDTDSEFADNVLFHKNLKKSIQKEEQEATKKILQDFEQEKSSSFNYKKIVAASIIVLIGLSCFWYLNTEKTNPDKLFTDNFTPYRNVVQPIVRGETDNDLKTKAFVAYESKKYNEAISYFNEVLASEPSNTILFYKANALLQVNKTNDAILIFQDNLKTQDAFQDKNLWYLSLAYLKNNNIEASKQTLSKLLSNHEFKKEEAKLLFKKLD</sequence>
<dbReference type="EMBL" id="JAMFLZ010000007">
    <property type="protein sequence ID" value="MCL6296237.1"/>
    <property type="molecule type" value="Genomic_DNA"/>
</dbReference>
<evidence type="ECO:0000256" key="1">
    <source>
        <dbReference type="SAM" id="Phobius"/>
    </source>
</evidence>
<dbReference type="InterPro" id="IPR011990">
    <property type="entry name" value="TPR-like_helical_dom_sf"/>
</dbReference>